<gene>
    <name evidence="1" type="ORF">PISMIDRAFT_99078</name>
</gene>
<dbReference type="EMBL" id="KN833719">
    <property type="protein sequence ID" value="KIK24135.1"/>
    <property type="molecule type" value="Genomic_DNA"/>
</dbReference>
<organism evidence="1 2">
    <name type="scientific">Pisolithus microcarpus 441</name>
    <dbReference type="NCBI Taxonomy" id="765257"/>
    <lineage>
        <taxon>Eukaryota</taxon>
        <taxon>Fungi</taxon>
        <taxon>Dikarya</taxon>
        <taxon>Basidiomycota</taxon>
        <taxon>Agaricomycotina</taxon>
        <taxon>Agaricomycetes</taxon>
        <taxon>Agaricomycetidae</taxon>
        <taxon>Boletales</taxon>
        <taxon>Sclerodermatineae</taxon>
        <taxon>Pisolithaceae</taxon>
        <taxon>Pisolithus</taxon>
    </lineage>
</organism>
<reference evidence="1 2" key="1">
    <citation type="submission" date="2014-04" db="EMBL/GenBank/DDBJ databases">
        <authorList>
            <consortium name="DOE Joint Genome Institute"/>
            <person name="Kuo A."/>
            <person name="Kohler A."/>
            <person name="Costa M.D."/>
            <person name="Nagy L.G."/>
            <person name="Floudas D."/>
            <person name="Copeland A."/>
            <person name="Barry K.W."/>
            <person name="Cichocki N."/>
            <person name="Veneault-Fourrey C."/>
            <person name="LaButti K."/>
            <person name="Lindquist E.A."/>
            <person name="Lipzen A."/>
            <person name="Lundell T."/>
            <person name="Morin E."/>
            <person name="Murat C."/>
            <person name="Sun H."/>
            <person name="Tunlid A."/>
            <person name="Henrissat B."/>
            <person name="Grigoriev I.V."/>
            <person name="Hibbett D.S."/>
            <person name="Martin F."/>
            <person name="Nordberg H.P."/>
            <person name="Cantor M.N."/>
            <person name="Hua S.X."/>
        </authorList>
    </citation>
    <scope>NUCLEOTIDE SEQUENCE [LARGE SCALE GENOMIC DNA]</scope>
    <source>
        <strain evidence="1 2">441</strain>
    </source>
</reference>
<feature type="non-terminal residue" evidence="1">
    <location>
        <position position="1"/>
    </location>
</feature>
<dbReference type="HOGENOM" id="CLU_2694619_0_0_1"/>
<dbReference type="AlphaFoldDB" id="A0A0C9YGS0"/>
<reference evidence="2" key="2">
    <citation type="submission" date="2015-01" db="EMBL/GenBank/DDBJ databases">
        <title>Evolutionary Origins and Diversification of the Mycorrhizal Mutualists.</title>
        <authorList>
            <consortium name="DOE Joint Genome Institute"/>
            <consortium name="Mycorrhizal Genomics Consortium"/>
            <person name="Kohler A."/>
            <person name="Kuo A."/>
            <person name="Nagy L.G."/>
            <person name="Floudas D."/>
            <person name="Copeland A."/>
            <person name="Barry K.W."/>
            <person name="Cichocki N."/>
            <person name="Veneault-Fourrey C."/>
            <person name="LaButti K."/>
            <person name="Lindquist E.A."/>
            <person name="Lipzen A."/>
            <person name="Lundell T."/>
            <person name="Morin E."/>
            <person name="Murat C."/>
            <person name="Riley R."/>
            <person name="Ohm R."/>
            <person name="Sun H."/>
            <person name="Tunlid A."/>
            <person name="Henrissat B."/>
            <person name="Grigoriev I.V."/>
            <person name="Hibbett D.S."/>
            <person name="Martin F."/>
        </authorList>
    </citation>
    <scope>NUCLEOTIDE SEQUENCE [LARGE SCALE GENOMIC DNA]</scope>
    <source>
        <strain evidence="2">441</strain>
    </source>
</reference>
<evidence type="ECO:0000313" key="2">
    <source>
        <dbReference type="Proteomes" id="UP000054018"/>
    </source>
</evidence>
<keyword evidence="2" id="KW-1185">Reference proteome</keyword>
<dbReference type="Proteomes" id="UP000054018">
    <property type="component" value="Unassembled WGS sequence"/>
</dbReference>
<sequence>TEKFVEEPTRVVIDKSDEVAHIIKVKDMRTSWKTTNLLDNITGILPKLQSMPKCAWRESNTVEYVIKRKQVMFI</sequence>
<accession>A0A0C9YGS0</accession>
<name>A0A0C9YGS0_9AGAM</name>
<protein>
    <submittedName>
        <fullName evidence="1">Uncharacterized protein</fullName>
    </submittedName>
</protein>
<proteinExistence type="predicted"/>
<evidence type="ECO:0000313" key="1">
    <source>
        <dbReference type="EMBL" id="KIK24135.1"/>
    </source>
</evidence>